<evidence type="ECO:0000256" key="9">
    <source>
        <dbReference type="ARBA" id="ARBA00023157"/>
    </source>
</evidence>
<dbReference type="PROSITE" id="PS00250">
    <property type="entry name" value="TGF_BETA_1"/>
    <property type="match status" value="1"/>
</dbReference>
<feature type="compositionally biased region" description="Basic residues" evidence="12">
    <location>
        <begin position="259"/>
        <end position="278"/>
    </location>
</feature>
<dbReference type="Pfam" id="PF00019">
    <property type="entry name" value="TGF_beta"/>
    <property type="match status" value="1"/>
</dbReference>
<dbReference type="GO" id="GO:0030509">
    <property type="term" value="P:BMP signaling pathway"/>
    <property type="evidence" value="ECO:0007669"/>
    <property type="project" value="TreeGrafter"/>
</dbReference>
<dbReference type="PROSITE" id="PS51362">
    <property type="entry name" value="TGF_BETA_2"/>
    <property type="match status" value="1"/>
</dbReference>
<keyword evidence="8 11" id="KW-0339">Growth factor</keyword>
<dbReference type="GO" id="GO:0005615">
    <property type="term" value="C:extracellular space"/>
    <property type="evidence" value="ECO:0007669"/>
    <property type="project" value="TreeGrafter"/>
</dbReference>
<comment type="subcellular location">
    <subcellularLocation>
        <location evidence="1">Secreted</location>
    </subcellularLocation>
</comment>
<reference evidence="15" key="2">
    <citation type="submission" date="2025-09" db="UniProtKB">
        <authorList>
            <consortium name="Ensembl"/>
        </authorList>
    </citation>
    <scope>IDENTIFICATION</scope>
</reference>
<evidence type="ECO:0000313" key="16">
    <source>
        <dbReference type="Proteomes" id="UP000472261"/>
    </source>
</evidence>
<dbReference type="FunFam" id="2.10.90.10:FF:000001">
    <property type="entry name" value="Bone morphogenetic protein 4"/>
    <property type="match status" value="1"/>
</dbReference>
<dbReference type="OMA" id="KKSKYRC"/>
<dbReference type="InterPro" id="IPR001839">
    <property type="entry name" value="TGF-b_C"/>
</dbReference>
<feature type="region of interest" description="Disordered" evidence="12">
    <location>
        <begin position="250"/>
        <end position="278"/>
    </location>
</feature>
<feature type="signal peptide" evidence="13">
    <location>
        <begin position="1"/>
        <end position="25"/>
    </location>
</feature>
<dbReference type="SMART" id="SM00204">
    <property type="entry name" value="TGFB"/>
    <property type="match status" value="1"/>
</dbReference>
<evidence type="ECO:0000256" key="2">
    <source>
        <dbReference type="ARBA" id="ARBA00006656"/>
    </source>
</evidence>
<dbReference type="AlphaFoldDB" id="A0A669PNT0"/>
<evidence type="ECO:0000259" key="14">
    <source>
        <dbReference type="PROSITE" id="PS51362"/>
    </source>
</evidence>
<proteinExistence type="inferred from homology"/>
<dbReference type="Gene3D" id="2.10.90.10">
    <property type="entry name" value="Cystine-knot cytokines"/>
    <property type="match status" value="1"/>
</dbReference>
<keyword evidence="4" id="KW-0217">Developmental protein</keyword>
<comment type="similarity">
    <text evidence="2 11">Belongs to the TGF-beta family.</text>
</comment>
<evidence type="ECO:0000256" key="5">
    <source>
        <dbReference type="ARBA" id="ARBA00022525"/>
    </source>
</evidence>
<evidence type="ECO:0000256" key="4">
    <source>
        <dbReference type="ARBA" id="ARBA00022473"/>
    </source>
</evidence>
<keyword evidence="16" id="KW-1185">Reference proteome</keyword>
<protein>
    <submittedName>
        <fullName evidence="15">Growth differentiation factor 6</fullName>
    </submittedName>
</protein>
<keyword evidence="5" id="KW-0964">Secreted</keyword>
<evidence type="ECO:0000256" key="3">
    <source>
        <dbReference type="ARBA" id="ARBA00011748"/>
    </source>
</evidence>
<comment type="subunit">
    <text evidence="3">Homodimer; disulfide-linked.</text>
</comment>
<evidence type="ECO:0000256" key="6">
    <source>
        <dbReference type="ARBA" id="ARBA00022685"/>
    </source>
</evidence>
<feature type="chain" id="PRO_5025587642" evidence="13">
    <location>
        <begin position="26"/>
        <end position="386"/>
    </location>
</feature>
<keyword evidence="10" id="KW-0325">Glycoprotein</keyword>
<evidence type="ECO:0000313" key="15">
    <source>
        <dbReference type="Ensembl" id="ENSPCLP00000003331.1"/>
    </source>
</evidence>
<evidence type="ECO:0000256" key="10">
    <source>
        <dbReference type="ARBA" id="ARBA00023180"/>
    </source>
</evidence>
<feature type="region of interest" description="Disordered" evidence="12">
    <location>
        <begin position="131"/>
        <end position="151"/>
    </location>
</feature>
<keyword evidence="9" id="KW-1015">Disulfide bond</keyword>
<reference evidence="15" key="1">
    <citation type="submission" date="2025-08" db="UniProtKB">
        <authorList>
            <consortium name="Ensembl"/>
        </authorList>
    </citation>
    <scope>IDENTIFICATION</scope>
</reference>
<dbReference type="PRINTS" id="PR00669">
    <property type="entry name" value="INHIBINA"/>
</dbReference>
<keyword evidence="7 13" id="KW-0732">Signal</keyword>
<dbReference type="GO" id="GO:0008083">
    <property type="term" value="F:growth factor activity"/>
    <property type="evidence" value="ECO:0007669"/>
    <property type="project" value="UniProtKB-KW"/>
</dbReference>
<feature type="domain" description="TGF-beta family profile" evidence="14">
    <location>
        <begin position="263"/>
        <end position="386"/>
    </location>
</feature>
<dbReference type="Proteomes" id="UP000472261">
    <property type="component" value="Unplaced"/>
</dbReference>
<feature type="region of interest" description="Disordered" evidence="12">
    <location>
        <begin position="33"/>
        <end position="67"/>
    </location>
</feature>
<keyword evidence="6" id="KW-0165">Cleavage on pair of basic residues</keyword>
<evidence type="ECO:0000256" key="12">
    <source>
        <dbReference type="SAM" id="MobiDB-lite"/>
    </source>
</evidence>
<evidence type="ECO:0000256" key="13">
    <source>
        <dbReference type="SAM" id="SignalP"/>
    </source>
</evidence>
<evidence type="ECO:0000256" key="7">
    <source>
        <dbReference type="ARBA" id="ARBA00022729"/>
    </source>
</evidence>
<dbReference type="PANTHER" id="PTHR11848">
    <property type="entry name" value="TGF-BETA FAMILY"/>
    <property type="match status" value="1"/>
</dbReference>
<evidence type="ECO:0000256" key="1">
    <source>
        <dbReference type="ARBA" id="ARBA00004613"/>
    </source>
</evidence>
<name>A0A669PNT0_PHACC</name>
<dbReference type="Ensembl" id="ENSPCLT00000004586.1">
    <property type="protein sequence ID" value="ENSPCLP00000003331.1"/>
    <property type="gene ID" value="ENSPCLG00000002866.1"/>
</dbReference>
<dbReference type="InterPro" id="IPR029034">
    <property type="entry name" value="Cystine-knot_cytokine"/>
</dbReference>
<dbReference type="InterPro" id="IPR017948">
    <property type="entry name" value="TGFb_CS"/>
</dbReference>
<dbReference type="SUPFAM" id="SSF57501">
    <property type="entry name" value="Cystine-knot cytokines"/>
    <property type="match status" value="1"/>
</dbReference>
<dbReference type="CDD" id="cd13766">
    <property type="entry name" value="TGF_beta_GDF5_6_7"/>
    <property type="match status" value="1"/>
</dbReference>
<organism evidence="15 16">
    <name type="scientific">Phasianus colchicus</name>
    <name type="common">Common pheasant</name>
    <dbReference type="NCBI Taxonomy" id="9054"/>
    <lineage>
        <taxon>Eukaryota</taxon>
        <taxon>Metazoa</taxon>
        <taxon>Chordata</taxon>
        <taxon>Craniata</taxon>
        <taxon>Vertebrata</taxon>
        <taxon>Euteleostomi</taxon>
        <taxon>Archelosauria</taxon>
        <taxon>Archosauria</taxon>
        <taxon>Dinosauria</taxon>
        <taxon>Saurischia</taxon>
        <taxon>Theropoda</taxon>
        <taxon>Coelurosauria</taxon>
        <taxon>Aves</taxon>
        <taxon>Neognathae</taxon>
        <taxon>Galloanserae</taxon>
        <taxon>Galliformes</taxon>
        <taxon>Phasianidae</taxon>
        <taxon>Phasianinae</taxon>
        <taxon>Phasianus</taxon>
    </lineage>
</organism>
<evidence type="ECO:0000256" key="11">
    <source>
        <dbReference type="RuleBase" id="RU000354"/>
    </source>
</evidence>
<dbReference type="InterPro" id="IPR015615">
    <property type="entry name" value="TGF-beta-rel"/>
</dbReference>
<dbReference type="PANTHER" id="PTHR11848:SF43">
    <property type="entry name" value="GROWTH_DIFFERENTIATION FACTOR 6"/>
    <property type="match status" value="1"/>
</dbReference>
<sequence length="386" mass="42210">MNARRALLSAALLAGLLWDLPCCRPASLPAAAELAKGGRGRRAPRSPRESRPRQGAQPGGRTPPRAEPHEYMLSLFRTYSVAEKLGINASFFQSSKSANTITSFVDRGQGRCCAPGRPRCFRTAPCGGNAALGRSSPPPRGRPPPRPTSRAAVMPHCVPSLRSFPTLSAPLGAGQEYVFIWNYSLTRGNKSCLSDGIRGCCFDTAAIAAPSRERSRELMDRGEFCTSPITVSPSRHGTLNLLGELRAELGAPPPAARRPPARRQRRTAFASRHGKRHGKKARLRCSRKPLHVNFKELGWDDWIIAPLEYEAYHCEGVCDFPLRSHLEPTNHAIIQTLMNSMDPGSTPPSCCVPTKLTPISILYIDAGNNVVYKQYEDMVVESCGCR</sequence>
<accession>A0A669PNT0</accession>
<dbReference type="GO" id="GO:0005125">
    <property type="term" value="F:cytokine activity"/>
    <property type="evidence" value="ECO:0007669"/>
    <property type="project" value="TreeGrafter"/>
</dbReference>
<feature type="compositionally biased region" description="Pro residues" evidence="12">
    <location>
        <begin position="136"/>
        <end position="147"/>
    </location>
</feature>
<evidence type="ECO:0000256" key="8">
    <source>
        <dbReference type="ARBA" id="ARBA00023030"/>
    </source>
</evidence>